<evidence type="ECO:0000313" key="5">
    <source>
        <dbReference type="Proteomes" id="UP001159428"/>
    </source>
</evidence>
<feature type="region of interest" description="Disordered" evidence="3">
    <location>
        <begin position="671"/>
        <end position="725"/>
    </location>
</feature>
<feature type="compositionally biased region" description="Basic and acidic residues" evidence="3">
    <location>
        <begin position="687"/>
        <end position="698"/>
    </location>
</feature>
<dbReference type="EMBL" id="CALNXJ010000006">
    <property type="protein sequence ID" value="CAH3042094.1"/>
    <property type="molecule type" value="Genomic_DNA"/>
</dbReference>
<gene>
    <name evidence="4" type="ORF">PMEA_00028570</name>
</gene>
<dbReference type="GO" id="GO:0003723">
    <property type="term" value="F:RNA binding"/>
    <property type="evidence" value="ECO:0007669"/>
    <property type="project" value="InterPro"/>
</dbReference>
<accession>A0AAU9W430</accession>
<dbReference type="GO" id="GO:0030688">
    <property type="term" value="C:preribosome, small subunit precursor"/>
    <property type="evidence" value="ECO:0007669"/>
    <property type="project" value="TreeGrafter"/>
</dbReference>
<evidence type="ECO:0000256" key="1">
    <source>
        <dbReference type="ARBA" id="ARBA00022737"/>
    </source>
</evidence>
<sequence>MKKKNSKKQVKVTSALDEQTSSYFKRVEDMINEDDFDDDESRKLFMENVFTQVENNEVKLSCDMIVSRTMEKLIVYLNDIQIRRVIQNIEDHFCQIAMDKFGSHVLQSLICAIPKAIRSERSKNREIENNIDDLKSAEELFLSLCDCFRENIGELVSHTYGSHVLRTAFEVLGGVKVADNVVRSRASRRSREKSYQSEEKRQSIKQSQVGNAFGTEAITHMETVAVPDSFLPVLKQLTNIIIEMELQKLALHPVSNPLLQTLLLVLHRKDQSLCMKLCKAVMSQIDMYNSKKGRIKGPREPKESDSEQAQKGQERSYRVPVLLSNEISSHLVEKILHVVTPELWQEIYDSYFNTHLVQLSCHPIANFIVQHLMASTTDKAQAKQMLAELLPYLEDLLANEHMGIVVRMAEVAVRFVIKQKTMLKALLQAFHCEGKEEQSSAVLLFLSLTTYDIFYGTKLNEKGESEEGVNTISEESPPEAKLKSINFHGALLLKTLFDFQDPNKLVTSLLCLSLGELMTLASDSMGSYALEAFLKSRFVPSEKKHVLIEKFKGTFVRLACEKQGSHVVETCWRQAEVKYKEAITQELLISEQQLNGNFYGRIVLRNCGAQHFKRKDKTWHGKEQKAVRKRKFLEEILEEREHIEHIKKAKLVEDSKSRKFGREMAALGFTARGEDAVDSEEEDDVDDTKGSVDASFEKKPKKGQCASKKVETEKKKKNRLSDDTDKPAEFEFIDSAIKATKSLKKSKKEQKKKKQK</sequence>
<keyword evidence="1" id="KW-0677">Repeat</keyword>
<dbReference type="GO" id="GO:0000472">
    <property type="term" value="P:endonucleolytic cleavage to generate mature 5'-end of SSU-rRNA from (SSU-rRNA, 5.8S rRNA, LSU-rRNA)"/>
    <property type="evidence" value="ECO:0007669"/>
    <property type="project" value="TreeGrafter"/>
</dbReference>
<dbReference type="GO" id="GO:0000056">
    <property type="term" value="P:ribosomal small subunit export from nucleus"/>
    <property type="evidence" value="ECO:0007669"/>
    <property type="project" value="TreeGrafter"/>
</dbReference>
<dbReference type="GO" id="GO:0030686">
    <property type="term" value="C:90S preribosome"/>
    <property type="evidence" value="ECO:0007669"/>
    <property type="project" value="TreeGrafter"/>
</dbReference>
<evidence type="ECO:0000313" key="4">
    <source>
        <dbReference type="EMBL" id="CAH3042094.1"/>
    </source>
</evidence>
<dbReference type="SMART" id="SM00025">
    <property type="entry name" value="Pumilio"/>
    <property type="match status" value="8"/>
</dbReference>
<keyword evidence="5" id="KW-1185">Reference proteome</keyword>
<feature type="repeat" description="Pumilio" evidence="2">
    <location>
        <begin position="88"/>
        <end position="128"/>
    </location>
</feature>
<dbReference type="Pfam" id="PF22493">
    <property type="entry name" value="PUF_NOP9"/>
    <property type="match status" value="1"/>
</dbReference>
<dbReference type="GO" id="GO:0005730">
    <property type="term" value="C:nucleolus"/>
    <property type="evidence" value="ECO:0007669"/>
    <property type="project" value="TreeGrafter"/>
</dbReference>
<feature type="region of interest" description="Disordered" evidence="3">
    <location>
        <begin position="291"/>
        <end position="316"/>
    </location>
</feature>
<dbReference type="InterPro" id="IPR040000">
    <property type="entry name" value="NOP9"/>
</dbReference>
<comment type="caution">
    <text evidence="4">The sequence shown here is derived from an EMBL/GenBank/DDBJ whole genome shotgun (WGS) entry which is preliminary data.</text>
</comment>
<protein>
    <recommendedName>
        <fullName evidence="6">Nucleolar protein 9</fullName>
    </recommendedName>
</protein>
<evidence type="ECO:0000256" key="2">
    <source>
        <dbReference type="PROSITE-ProRule" id="PRU00317"/>
    </source>
</evidence>
<organism evidence="4 5">
    <name type="scientific">Pocillopora meandrina</name>
    <dbReference type="NCBI Taxonomy" id="46732"/>
    <lineage>
        <taxon>Eukaryota</taxon>
        <taxon>Metazoa</taxon>
        <taxon>Cnidaria</taxon>
        <taxon>Anthozoa</taxon>
        <taxon>Hexacorallia</taxon>
        <taxon>Scleractinia</taxon>
        <taxon>Astrocoeniina</taxon>
        <taxon>Pocilloporidae</taxon>
        <taxon>Pocillopora</taxon>
    </lineage>
</organism>
<evidence type="ECO:0000256" key="3">
    <source>
        <dbReference type="SAM" id="MobiDB-lite"/>
    </source>
</evidence>
<dbReference type="GO" id="GO:0000480">
    <property type="term" value="P:endonucleolytic cleavage in 5'-ETS of tricistronic rRNA transcript (SSU-rRNA, 5.8S rRNA, LSU-rRNA)"/>
    <property type="evidence" value="ECO:0007669"/>
    <property type="project" value="TreeGrafter"/>
</dbReference>
<dbReference type="Proteomes" id="UP001159428">
    <property type="component" value="Unassembled WGS sequence"/>
</dbReference>
<dbReference type="InterPro" id="IPR011989">
    <property type="entry name" value="ARM-like"/>
</dbReference>
<dbReference type="PANTHER" id="PTHR13102">
    <property type="entry name" value="NUCLEOLAR PROTEIN 9"/>
    <property type="match status" value="1"/>
</dbReference>
<dbReference type="InterPro" id="IPR001313">
    <property type="entry name" value="Pumilio_RNA-bd_rpt"/>
</dbReference>
<dbReference type="AlphaFoldDB" id="A0AAU9W430"/>
<feature type="compositionally biased region" description="Basic and acidic residues" evidence="3">
    <location>
        <begin position="708"/>
        <end position="725"/>
    </location>
</feature>
<dbReference type="GO" id="GO:0000447">
    <property type="term" value="P:endonucleolytic cleavage in ITS1 to separate SSU-rRNA from 5.8S rRNA and LSU-rRNA from tricistronic rRNA transcript (SSU-rRNA, 5.8S rRNA, LSU-rRNA)"/>
    <property type="evidence" value="ECO:0007669"/>
    <property type="project" value="TreeGrafter"/>
</dbReference>
<proteinExistence type="predicted"/>
<dbReference type="PROSITE" id="PS50302">
    <property type="entry name" value="PUM"/>
    <property type="match status" value="1"/>
</dbReference>
<evidence type="ECO:0008006" key="6">
    <source>
        <dbReference type="Google" id="ProtNLM"/>
    </source>
</evidence>
<feature type="compositionally biased region" description="Acidic residues" evidence="3">
    <location>
        <begin position="676"/>
        <end position="686"/>
    </location>
</feature>
<dbReference type="InterPro" id="IPR016024">
    <property type="entry name" value="ARM-type_fold"/>
</dbReference>
<dbReference type="SUPFAM" id="SSF48371">
    <property type="entry name" value="ARM repeat"/>
    <property type="match status" value="2"/>
</dbReference>
<dbReference type="PANTHER" id="PTHR13102:SF0">
    <property type="entry name" value="NUCLEOLAR PROTEIN 9"/>
    <property type="match status" value="1"/>
</dbReference>
<reference evidence="4 5" key="1">
    <citation type="submission" date="2022-05" db="EMBL/GenBank/DDBJ databases">
        <authorList>
            <consortium name="Genoscope - CEA"/>
            <person name="William W."/>
        </authorList>
    </citation>
    <scope>NUCLEOTIDE SEQUENCE [LARGE SCALE GENOMIC DNA]</scope>
</reference>
<name>A0AAU9W430_9CNID</name>
<dbReference type="Gene3D" id="1.25.10.10">
    <property type="entry name" value="Leucine-rich Repeat Variant"/>
    <property type="match status" value="3"/>
</dbReference>